<dbReference type="GeneTree" id="ENSGT00940000166837"/>
<dbReference type="PANTHER" id="PTHR11736">
    <property type="entry name" value="MELANOMA-ASSOCIATED ANTIGEN MAGE ANTIGEN"/>
    <property type="match status" value="1"/>
</dbReference>
<protein>
    <submittedName>
        <fullName evidence="4">MAGE family member A4</fullName>
    </submittedName>
</protein>
<dbReference type="GO" id="GO:0005634">
    <property type="term" value="C:nucleus"/>
    <property type="evidence" value="ECO:0007669"/>
    <property type="project" value="TreeGrafter"/>
</dbReference>
<dbReference type="EMBL" id="AQIB01151562">
    <property type="status" value="NOT_ANNOTATED_CDS"/>
    <property type="molecule type" value="Genomic_DNA"/>
</dbReference>
<dbReference type="GO" id="GO:0042826">
    <property type="term" value="F:histone deacetylase binding"/>
    <property type="evidence" value="ECO:0007669"/>
    <property type="project" value="TreeGrafter"/>
</dbReference>
<evidence type="ECO:0000259" key="3">
    <source>
        <dbReference type="PROSITE" id="PS50838"/>
    </source>
</evidence>
<dbReference type="Gene3D" id="1.10.10.1200">
    <property type="entry name" value="MAGE homology domain, winged helix WH1 motif"/>
    <property type="match status" value="1"/>
</dbReference>
<keyword evidence="1" id="KW-0825">Tumor antigen</keyword>
<dbReference type="eggNOG" id="KOG4562">
    <property type="taxonomic scope" value="Eukaryota"/>
</dbReference>
<feature type="compositionally biased region" description="Polar residues" evidence="2">
    <location>
        <begin position="42"/>
        <end position="56"/>
    </location>
</feature>
<evidence type="ECO:0000313" key="5">
    <source>
        <dbReference type="Proteomes" id="UP000029965"/>
    </source>
</evidence>
<feature type="compositionally biased region" description="Low complexity" evidence="2">
    <location>
        <begin position="139"/>
        <end position="154"/>
    </location>
</feature>
<dbReference type="FunFam" id="1.10.10.1200:FF:000002">
    <property type="entry name" value="MAGE family member A11"/>
    <property type="match status" value="1"/>
</dbReference>
<feature type="compositionally biased region" description="Polar residues" evidence="2">
    <location>
        <begin position="1"/>
        <end position="14"/>
    </location>
</feature>
<evidence type="ECO:0000313" key="4">
    <source>
        <dbReference type="Ensembl" id="ENSCSAP00000003319.1"/>
    </source>
</evidence>
<dbReference type="SMART" id="SM01373">
    <property type="entry name" value="MAGE"/>
    <property type="match status" value="1"/>
</dbReference>
<name>A0A0D9R3Y0_CHLSB</name>
<feature type="region of interest" description="Disordered" evidence="2">
    <location>
        <begin position="139"/>
        <end position="212"/>
    </location>
</feature>
<dbReference type="STRING" id="60711.ENSCSAP00000003319"/>
<keyword evidence="5" id="KW-1185">Reference proteome</keyword>
<dbReference type="GO" id="GO:0000122">
    <property type="term" value="P:negative regulation of transcription by RNA polymerase II"/>
    <property type="evidence" value="ECO:0007669"/>
    <property type="project" value="TreeGrafter"/>
</dbReference>
<dbReference type="InterPro" id="IPR002190">
    <property type="entry name" value="MHD_dom"/>
</dbReference>
<accession>A0A0D9R3Y0</accession>
<dbReference type="Proteomes" id="UP000029965">
    <property type="component" value="Chromosome X"/>
</dbReference>
<proteinExistence type="predicted"/>
<gene>
    <name evidence="4" type="primary">MAGEA4</name>
</gene>
<dbReference type="InterPro" id="IPR041898">
    <property type="entry name" value="MAGE_WH1"/>
</dbReference>
<dbReference type="GO" id="GO:0045787">
    <property type="term" value="P:positive regulation of cell cycle"/>
    <property type="evidence" value="ECO:0007669"/>
    <property type="project" value="Ensembl"/>
</dbReference>
<organism evidence="4 5">
    <name type="scientific">Chlorocebus sabaeus</name>
    <name type="common">Green monkey</name>
    <name type="synonym">Simia sabaea</name>
    <dbReference type="NCBI Taxonomy" id="60711"/>
    <lineage>
        <taxon>Eukaryota</taxon>
        <taxon>Metazoa</taxon>
        <taxon>Chordata</taxon>
        <taxon>Craniata</taxon>
        <taxon>Vertebrata</taxon>
        <taxon>Euteleostomi</taxon>
        <taxon>Mammalia</taxon>
        <taxon>Eutheria</taxon>
        <taxon>Euarchontoglires</taxon>
        <taxon>Primates</taxon>
        <taxon>Haplorrhini</taxon>
        <taxon>Catarrhini</taxon>
        <taxon>Cercopithecidae</taxon>
        <taxon>Cercopithecinae</taxon>
        <taxon>Chlorocebus</taxon>
    </lineage>
</organism>
<dbReference type="Ensembl" id="ENSCSAT00000005086.1">
    <property type="protein sequence ID" value="ENSCSAP00000003319.1"/>
    <property type="gene ID" value="ENSCSAG00000007044.1"/>
</dbReference>
<reference evidence="4 5" key="1">
    <citation type="submission" date="2014-03" db="EMBL/GenBank/DDBJ databases">
        <authorList>
            <person name="Warren W."/>
            <person name="Wilson R.K."/>
        </authorList>
    </citation>
    <scope>NUCLEOTIDE SEQUENCE</scope>
</reference>
<evidence type="ECO:0000256" key="1">
    <source>
        <dbReference type="ARBA" id="ARBA00084104"/>
    </source>
</evidence>
<dbReference type="GO" id="GO:0043066">
    <property type="term" value="P:negative regulation of apoptotic process"/>
    <property type="evidence" value="ECO:0007669"/>
    <property type="project" value="Ensembl"/>
</dbReference>
<dbReference type="SMART" id="SM01392">
    <property type="entry name" value="MAGE_N"/>
    <property type="match status" value="1"/>
</dbReference>
<feature type="region of interest" description="Disordered" evidence="2">
    <location>
        <begin position="1"/>
        <end position="56"/>
    </location>
</feature>
<dbReference type="PANTHER" id="PTHR11736:SF48">
    <property type="entry name" value="MELANOMA-ASSOCIATED ANTIGEN 4"/>
    <property type="match status" value="1"/>
</dbReference>
<dbReference type="Gene3D" id="1.10.10.1210">
    <property type="entry name" value="MAGE homology domain, winged helix WH2 motif"/>
    <property type="match status" value="1"/>
</dbReference>
<dbReference type="InterPro" id="IPR041899">
    <property type="entry name" value="MAGE_WH2"/>
</dbReference>
<dbReference type="PROSITE" id="PS50838">
    <property type="entry name" value="MAGE"/>
    <property type="match status" value="1"/>
</dbReference>
<reference evidence="4" key="3">
    <citation type="submission" date="2025-09" db="UniProtKB">
        <authorList>
            <consortium name="Ensembl"/>
        </authorList>
    </citation>
    <scope>IDENTIFICATION</scope>
</reference>
<feature type="compositionally biased region" description="Polar residues" evidence="2">
    <location>
        <begin position="175"/>
        <end position="191"/>
    </location>
</feature>
<dbReference type="InterPro" id="IPR021072">
    <property type="entry name" value="MAGE_N"/>
</dbReference>
<sequence length="425" mass="47078">MVTQVSRRVGSSPSRIKERKTREDSGGLAFQISGDLGPGLLRSTQRPPSGRQTQWSQDLPRVLVRNVRANPEDRIPWRSQRSTKEKICLWVPIAQLLPVLPPAALTRVVMSLEQKSQHCKPEEGVEAQEEALGLVGAQAPATEEQEAAASSSSPLVPGTLEEVPAAGSTGPPQSPQGASALPTTVNFTCWRQPNEGSSSQEEEGLSTSPDPESLFREALSKKVDELVHFLLLKYRAKELVTKAEMLERVIKNYKHCFPVIFGKAAESLKMIFGIDVKEVDPTSNTYTLVTCLGLSYDGLLGGNIFPKTGLLIIVLGTIAMEGDSASEEEIWEELSVMDVYDGREHIVYGEPRKLLTQEWVQENYLEYRKVPGSDPARYEFLWGPRALAETSYVKVLEHVVRVNARVRISYPSLREAALREEEEGV</sequence>
<dbReference type="AlphaFoldDB" id="A0A0D9R3Y0"/>
<dbReference type="OMA" id="VNFTCWR"/>
<reference evidence="4" key="2">
    <citation type="submission" date="2025-08" db="UniProtKB">
        <authorList>
            <consortium name="Ensembl"/>
        </authorList>
    </citation>
    <scope>IDENTIFICATION</scope>
</reference>
<dbReference type="Pfam" id="PF01454">
    <property type="entry name" value="MAGE"/>
    <property type="match status" value="1"/>
</dbReference>
<dbReference type="FunFam" id="1.10.10.1210:FF:000001">
    <property type="entry name" value="melanoma-associated antigen D1"/>
    <property type="match status" value="1"/>
</dbReference>
<dbReference type="Pfam" id="PF12440">
    <property type="entry name" value="MAGE_N"/>
    <property type="match status" value="1"/>
</dbReference>
<dbReference type="InterPro" id="IPR037445">
    <property type="entry name" value="MAGE"/>
</dbReference>
<evidence type="ECO:0000256" key="2">
    <source>
        <dbReference type="SAM" id="MobiDB-lite"/>
    </source>
</evidence>
<feature type="domain" description="MAGE" evidence="3">
    <location>
        <begin position="219"/>
        <end position="417"/>
    </location>
</feature>